<dbReference type="RefSeq" id="WP_052451375.1">
    <property type="nucleotide sequence ID" value="NZ_JXDG01000082.1"/>
</dbReference>
<evidence type="ECO:0000313" key="4">
    <source>
        <dbReference type="Proteomes" id="UP000031535"/>
    </source>
</evidence>
<evidence type="ECO:0008006" key="5">
    <source>
        <dbReference type="Google" id="ProtNLM"/>
    </source>
</evidence>
<proteinExistence type="predicted"/>
<protein>
    <recommendedName>
        <fullName evidence="5">Aspartyl beta-hydroxylase</fullName>
    </recommendedName>
</protein>
<dbReference type="EMBL" id="JXDG01000082">
    <property type="protein sequence ID" value="KIH80584.1"/>
    <property type="molecule type" value="Genomic_DNA"/>
</dbReference>
<sequence length="329" mass="37347">MDGLKDWLPIRVWREDAHWRVDWCWFGEHRLDQPFFGDSVDDALQLPFNQAFRRETPLAVLSEWQVPAVAPSAFIYHASRCGSTLIGQMLAQLDSHIVISEPPPLDRLLRDHLDPQERRAALHGLLAAYGQRRRGGEEALVIKLDAWNIGELPLLRECFPETPWLFLYRDPLEIAVSHVRRAGMHMVPGMLGSSSLDTPGQDDSREDYIAARLGRILQQGWEHCVAFGGLPVNYSELPGAFDGHLGAFFGLDSGQRDQLFSVVRQHAKQPDQVFVPDGQDKHREASERLRERVAHWAEGPYQALETLRAERNPPGAAGRRPLVRNGRQR</sequence>
<dbReference type="InterPro" id="IPR027417">
    <property type="entry name" value="P-loop_NTPase"/>
</dbReference>
<dbReference type="AlphaFoldDB" id="A0A0C2E486"/>
<keyword evidence="4" id="KW-1185">Reference proteome</keyword>
<name>A0A0C2E486_9PSED</name>
<comment type="caution">
    <text evidence="3">The sequence shown here is derived from an EMBL/GenBank/DDBJ whole genome shotgun (WGS) entry which is preliminary data.</text>
</comment>
<dbReference type="STRING" id="226910.UCMB321_5615"/>
<accession>A0A0C2E486</accession>
<evidence type="ECO:0000313" key="2">
    <source>
        <dbReference type="EMBL" id="KIH80495.1"/>
    </source>
</evidence>
<organism evidence="3 4">
    <name type="scientific">Pseudomonas batumici</name>
    <dbReference type="NCBI Taxonomy" id="226910"/>
    <lineage>
        <taxon>Bacteria</taxon>
        <taxon>Pseudomonadati</taxon>
        <taxon>Pseudomonadota</taxon>
        <taxon>Gammaproteobacteria</taxon>
        <taxon>Pseudomonadales</taxon>
        <taxon>Pseudomonadaceae</taxon>
        <taxon>Pseudomonas</taxon>
    </lineage>
</organism>
<feature type="region of interest" description="Disordered" evidence="1">
    <location>
        <begin position="307"/>
        <end position="329"/>
    </location>
</feature>
<dbReference type="SUPFAM" id="SSF52540">
    <property type="entry name" value="P-loop containing nucleoside triphosphate hydrolases"/>
    <property type="match status" value="1"/>
</dbReference>
<evidence type="ECO:0000313" key="3">
    <source>
        <dbReference type="EMBL" id="KIH80584.1"/>
    </source>
</evidence>
<dbReference type="Gene3D" id="3.40.50.300">
    <property type="entry name" value="P-loop containing nucleotide triphosphate hydrolases"/>
    <property type="match status" value="1"/>
</dbReference>
<dbReference type="Proteomes" id="UP000031535">
    <property type="component" value="Unassembled WGS sequence"/>
</dbReference>
<dbReference type="EMBL" id="JXDG01000112">
    <property type="protein sequence ID" value="KIH80495.1"/>
    <property type="molecule type" value="Genomic_DNA"/>
</dbReference>
<reference evidence="3 4" key="1">
    <citation type="submission" date="2015-01" db="EMBL/GenBank/DDBJ databases">
        <title>Complete genome of Pseudomonas batumici UCM B-321 producer of the batumin antibiotic with strong antistaphilococcal and potential anticancer activity.</title>
        <authorList>
            <person name="Klochko V.V."/>
            <person name="Zelena L.B."/>
            <person name="Elena K.A."/>
            <person name="Reva O.N."/>
        </authorList>
    </citation>
    <scope>NUCLEOTIDE SEQUENCE [LARGE SCALE GENOMIC DNA]</scope>
    <source>
        <strain evidence="3 4">UCM B-321</strain>
    </source>
</reference>
<gene>
    <name evidence="3" type="ORF">UCMB321_5615</name>
    <name evidence="2" type="ORF">UCMB321_5704</name>
</gene>
<dbReference type="PATRIC" id="fig|226910.6.peg.5602"/>
<evidence type="ECO:0000256" key="1">
    <source>
        <dbReference type="SAM" id="MobiDB-lite"/>
    </source>
</evidence>